<evidence type="ECO:0000313" key="1">
    <source>
        <dbReference type="EMBL" id="MFC4202846.1"/>
    </source>
</evidence>
<gene>
    <name evidence="1" type="ORF">ACFOY1_17985</name>
</gene>
<protein>
    <submittedName>
        <fullName evidence="1">SDR family NAD(P)-dependent oxidoreductase</fullName>
        <ecNumber evidence="1">1.1.1.-</ecNumber>
    </submittedName>
</protein>
<sequence length="254" mass="26226">MKVSGKLLEGRIAVVTGASRERGIGLATARLFAEHGARVALLDLDEADAMKAARDVGAQHIGIGCDVSDSTACGTAVNRVLDWAGRIDVLVNNAGVTQRAGIMDITAQDYERVTGIILKGTLQMSQCVIPHMAAQGGGSLVHISSMSAQQGGGVFGGGHYCAAKAAVLGLSRAIAKEFGPKGIRSNAITPGLILTDFSRGASSDESKHERAREFPLARIGQPADIAGACLYLASDLSAFTTGTTLDVNGGAYMR</sequence>
<reference evidence="2" key="1">
    <citation type="journal article" date="2019" name="Int. J. Syst. Evol. Microbiol.">
        <title>The Global Catalogue of Microorganisms (GCM) 10K type strain sequencing project: providing services to taxonomists for standard genome sequencing and annotation.</title>
        <authorList>
            <consortium name="The Broad Institute Genomics Platform"/>
            <consortium name="The Broad Institute Genome Sequencing Center for Infectious Disease"/>
            <person name="Wu L."/>
            <person name="Ma J."/>
        </authorList>
    </citation>
    <scope>NUCLEOTIDE SEQUENCE [LARGE SCALE GENOMIC DNA]</scope>
    <source>
        <strain evidence="2">LMG 24813</strain>
    </source>
</reference>
<dbReference type="EC" id="1.1.1.-" evidence="1"/>
<organism evidence="1 2">
    <name type="scientific">Candidimonas humi</name>
    <dbReference type="NCBI Taxonomy" id="683355"/>
    <lineage>
        <taxon>Bacteria</taxon>
        <taxon>Pseudomonadati</taxon>
        <taxon>Pseudomonadota</taxon>
        <taxon>Betaproteobacteria</taxon>
        <taxon>Burkholderiales</taxon>
        <taxon>Alcaligenaceae</taxon>
        <taxon>Candidimonas</taxon>
    </lineage>
</organism>
<name>A0ABV8P3Z5_9BURK</name>
<dbReference type="NCBIfam" id="NF005559">
    <property type="entry name" value="PRK07231.1"/>
    <property type="match status" value="1"/>
</dbReference>
<keyword evidence="2" id="KW-1185">Reference proteome</keyword>
<dbReference type="RefSeq" id="WP_217965414.1">
    <property type="nucleotide sequence ID" value="NZ_JAHTBN010000006.1"/>
</dbReference>
<dbReference type="GO" id="GO:0016491">
    <property type="term" value="F:oxidoreductase activity"/>
    <property type="evidence" value="ECO:0007669"/>
    <property type="project" value="UniProtKB-KW"/>
</dbReference>
<dbReference type="Pfam" id="PF13561">
    <property type="entry name" value="adh_short_C2"/>
    <property type="match status" value="1"/>
</dbReference>
<accession>A0ABV8P3Z5</accession>
<dbReference type="PANTHER" id="PTHR42760">
    <property type="entry name" value="SHORT-CHAIN DEHYDROGENASES/REDUCTASES FAMILY MEMBER"/>
    <property type="match status" value="1"/>
</dbReference>
<dbReference type="InterPro" id="IPR020904">
    <property type="entry name" value="Sc_DH/Rdtase_CS"/>
</dbReference>
<comment type="caution">
    <text evidence="1">The sequence shown here is derived from an EMBL/GenBank/DDBJ whole genome shotgun (WGS) entry which is preliminary data.</text>
</comment>
<keyword evidence="1" id="KW-0560">Oxidoreductase</keyword>
<dbReference type="EMBL" id="JBHSBV010000007">
    <property type="protein sequence ID" value="MFC4202846.1"/>
    <property type="molecule type" value="Genomic_DNA"/>
</dbReference>
<dbReference type="InterPro" id="IPR002347">
    <property type="entry name" value="SDR_fam"/>
</dbReference>
<dbReference type="Proteomes" id="UP001595848">
    <property type="component" value="Unassembled WGS sequence"/>
</dbReference>
<dbReference type="PANTHER" id="PTHR42760:SF135">
    <property type="entry name" value="BLL7886 PROTEIN"/>
    <property type="match status" value="1"/>
</dbReference>
<proteinExistence type="predicted"/>
<evidence type="ECO:0000313" key="2">
    <source>
        <dbReference type="Proteomes" id="UP001595848"/>
    </source>
</evidence>
<dbReference type="PROSITE" id="PS00061">
    <property type="entry name" value="ADH_SHORT"/>
    <property type="match status" value="1"/>
</dbReference>